<keyword evidence="4" id="KW-1185">Reference proteome</keyword>
<evidence type="ECO:0000313" key="1">
    <source>
        <dbReference type="EMBL" id="RIV46463.1"/>
    </source>
</evidence>
<dbReference type="AlphaFoldDB" id="A0A3A1NLP2"/>
<proteinExistence type="predicted"/>
<dbReference type="Proteomes" id="UP000266691">
    <property type="component" value="Unassembled WGS sequence"/>
</dbReference>
<gene>
    <name evidence="1" type="ORF">D2V05_03705</name>
    <name evidence="2" type="ORF">FQ017_03685</name>
</gene>
<dbReference type="EMBL" id="VNWK01000011">
    <property type="protein sequence ID" value="TXJ99124.1"/>
    <property type="molecule type" value="Genomic_DNA"/>
</dbReference>
<name>A0A3A1NLP2_9FLAO</name>
<evidence type="ECO:0000313" key="4">
    <source>
        <dbReference type="Proteomes" id="UP000321621"/>
    </source>
</evidence>
<dbReference type="RefSeq" id="WP_119646202.1">
    <property type="nucleotide sequence ID" value="NZ_QXFI01000011.1"/>
</dbReference>
<reference evidence="1 3" key="1">
    <citation type="submission" date="2018-08" db="EMBL/GenBank/DDBJ databases">
        <title>Proposal of Muricauda 72 sp.nov. and Muricauda NH166 sp.nov., isolated from seawater.</title>
        <authorList>
            <person name="Cheng H."/>
            <person name="Wu Y.-H."/>
            <person name="Guo L.-L."/>
            <person name="Xu X.-W."/>
        </authorList>
    </citation>
    <scope>NUCLEOTIDE SEQUENCE [LARGE SCALE GENOMIC DNA]</scope>
    <source>
        <strain evidence="1 3">72</strain>
    </source>
</reference>
<dbReference type="OrthoDB" id="1443520at2"/>
<comment type="caution">
    <text evidence="1">The sequence shown here is derived from an EMBL/GenBank/DDBJ whole genome shotgun (WGS) entry which is preliminary data.</text>
</comment>
<evidence type="ECO:0000313" key="3">
    <source>
        <dbReference type="Proteomes" id="UP000266691"/>
    </source>
</evidence>
<organism evidence="1 3">
    <name type="scientific">Flagellimonas pelagia</name>
    <dbReference type="NCBI Taxonomy" id="2306998"/>
    <lineage>
        <taxon>Bacteria</taxon>
        <taxon>Pseudomonadati</taxon>
        <taxon>Bacteroidota</taxon>
        <taxon>Flavobacteriia</taxon>
        <taxon>Flavobacteriales</taxon>
        <taxon>Flavobacteriaceae</taxon>
        <taxon>Flagellimonas</taxon>
    </lineage>
</organism>
<protein>
    <recommendedName>
        <fullName evidence="5">Lipoprotein</fullName>
    </recommendedName>
</protein>
<evidence type="ECO:0008006" key="5">
    <source>
        <dbReference type="Google" id="ProtNLM"/>
    </source>
</evidence>
<dbReference type="PROSITE" id="PS51257">
    <property type="entry name" value="PROKAR_LIPOPROTEIN"/>
    <property type="match status" value="1"/>
</dbReference>
<accession>A0A3A1NLP2</accession>
<reference evidence="2 4" key="2">
    <citation type="submission" date="2019-07" db="EMBL/GenBank/DDBJ databases">
        <title>Draft genome of two Muricauda strains isolated from deep sea.</title>
        <authorList>
            <person name="Sun C."/>
        </authorList>
    </citation>
    <scope>NUCLEOTIDE SEQUENCE [LARGE SCALE GENOMIC DNA]</scope>
    <source>
        <strain evidence="2 4">72</strain>
    </source>
</reference>
<evidence type="ECO:0000313" key="2">
    <source>
        <dbReference type="EMBL" id="TXJ99124.1"/>
    </source>
</evidence>
<dbReference type="EMBL" id="QXFI01000011">
    <property type="protein sequence ID" value="RIV46463.1"/>
    <property type="molecule type" value="Genomic_DNA"/>
</dbReference>
<sequence length="166" mass="18997">MRKLLAVLIVFSVLGGCRKTDEGTTENSGGEELAFDYQKMPERATINPEATKIVEGWEEFKAFNASIDVLYKATNNEDLALAIDDLIEKEKELNKGHYPELFDTFQIKSRQQVVRTYLYKVKASILENQPTTEPTIDMLQAYNAMRKQFNVIVNSQLDKKLILDEN</sequence>
<dbReference type="Proteomes" id="UP000321621">
    <property type="component" value="Unassembled WGS sequence"/>
</dbReference>